<feature type="compositionally biased region" description="Basic and acidic residues" evidence="1">
    <location>
        <begin position="97"/>
        <end position="108"/>
    </location>
</feature>
<dbReference type="InterPro" id="IPR024138">
    <property type="entry name" value="Pericentriolar_Pcm1"/>
</dbReference>
<dbReference type="PANTHER" id="PTHR14164:SF12">
    <property type="entry name" value="PERICENTRIOLAR MATERIAL 1 PROTEIN"/>
    <property type="match status" value="1"/>
</dbReference>
<sequence length="201" mass="21907">MNEVCSHQLLTSVRRMVLTLSQQHDESKEFVRFFHKQLGGILQANAEACAVKSVSPAFADEDKDHDETEKKGSAALQENYLQTEVNNSAETLDFSVEERTPVEHQNPEEEREVGASAAEGSSETSQDVPNESSTSTSPDTVSPVLVSVDKRIVEEQQNNNLSVEILNGNAELLTGLVGSAQALKEPDHSSSFSETTDGQNM</sequence>
<proteinExistence type="predicted"/>
<evidence type="ECO:0000259" key="2">
    <source>
        <dbReference type="Pfam" id="PF15717"/>
    </source>
</evidence>
<comment type="caution">
    <text evidence="3">The sequence shown here is derived from an EMBL/GenBank/DDBJ whole genome shotgun (WGS) entry which is preliminary data.</text>
</comment>
<dbReference type="InterPro" id="IPR031446">
    <property type="entry name" value="PCM1_C"/>
</dbReference>
<evidence type="ECO:0000256" key="1">
    <source>
        <dbReference type="SAM" id="MobiDB-lite"/>
    </source>
</evidence>
<feature type="compositionally biased region" description="Low complexity" evidence="1">
    <location>
        <begin position="114"/>
        <end position="123"/>
    </location>
</feature>
<feature type="compositionally biased region" description="Low complexity" evidence="1">
    <location>
        <begin position="132"/>
        <end position="143"/>
    </location>
</feature>
<protein>
    <recommendedName>
        <fullName evidence="2">Pericentriolar material 1 protein C-terminal domain-containing protein</fullName>
    </recommendedName>
</protein>
<evidence type="ECO:0000313" key="3">
    <source>
        <dbReference type="EMBL" id="MEQ2196346.1"/>
    </source>
</evidence>
<reference evidence="3 4" key="1">
    <citation type="submission" date="2021-06" db="EMBL/GenBank/DDBJ databases">
        <authorList>
            <person name="Palmer J.M."/>
        </authorList>
    </citation>
    <scope>NUCLEOTIDE SEQUENCE [LARGE SCALE GENOMIC DNA]</scope>
    <source>
        <strain evidence="3 4">XC_2019</strain>
        <tissue evidence="3">Muscle</tissue>
    </source>
</reference>
<accession>A0ABV0QKJ9</accession>
<feature type="region of interest" description="Disordered" evidence="1">
    <location>
        <begin position="97"/>
        <end position="143"/>
    </location>
</feature>
<dbReference type="EMBL" id="JAHRIN010016843">
    <property type="protein sequence ID" value="MEQ2196346.1"/>
    <property type="molecule type" value="Genomic_DNA"/>
</dbReference>
<organism evidence="3 4">
    <name type="scientific">Xenoophorus captivus</name>
    <dbReference type="NCBI Taxonomy" id="1517983"/>
    <lineage>
        <taxon>Eukaryota</taxon>
        <taxon>Metazoa</taxon>
        <taxon>Chordata</taxon>
        <taxon>Craniata</taxon>
        <taxon>Vertebrata</taxon>
        <taxon>Euteleostomi</taxon>
        <taxon>Actinopterygii</taxon>
        <taxon>Neopterygii</taxon>
        <taxon>Teleostei</taxon>
        <taxon>Neoteleostei</taxon>
        <taxon>Acanthomorphata</taxon>
        <taxon>Ovalentaria</taxon>
        <taxon>Atherinomorphae</taxon>
        <taxon>Cyprinodontiformes</taxon>
        <taxon>Goodeidae</taxon>
        <taxon>Xenoophorus</taxon>
    </lineage>
</organism>
<dbReference type="Proteomes" id="UP001434883">
    <property type="component" value="Unassembled WGS sequence"/>
</dbReference>
<evidence type="ECO:0000313" key="4">
    <source>
        <dbReference type="Proteomes" id="UP001434883"/>
    </source>
</evidence>
<dbReference type="Pfam" id="PF15717">
    <property type="entry name" value="PCM1_C"/>
    <property type="match status" value="1"/>
</dbReference>
<keyword evidence="4" id="KW-1185">Reference proteome</keyword>
<gene>
    <name evidence="3" type="ORF">XENOCAPTIV_018000</name>
</gene>
<feature type="domain" description="Pericentriolar material 1 protein C-terminal" evidence="2">
    <location>
        <begin position="1"/>
        <end position="44"/>
    </location>
</feature>
<name>A0ABV0QKJ9_9TELE</name>
<dbReference type="PANTHER" id="PTHR14164">
    <property type="entry name" value="PERICENTRIOLAR MATERIAL 1-RELATED"/>
    <property type="match status" value="1"/>
</dbReference>